<dbReference type="InterPro" id="IPR003695">
    <property type="entry name" value="Ppx_GppA_N"/>
</dbReference>
<dbReference type="SMART" id="SM00028">
    <property type="entry name" value="TPR"/>
    <property type="match status" value="7"/>
</dbReference>
<keyword evidence="4" id="KW-0732">Signal</keyword>
<evidence type="ECO:0000256" key="2">
    <source>
        <dbReference type="ARBA" id="ARBA00022803"/>
    </source>
</evidence>
<dbReference type="Pfam" id="PF02541">
    <property type="entry name" value="Ppx-GppA"/>
    <property type="match status" value="1"/>
</dbReference>
<dbReference type="Pfam" id="PF13432">
    <property type="entry name" value="TPR_16"/>
    <property type="match status" value="1"/>
</dbReference>
<dbReference type="Gene3D" id="3.30.420.40">
    <property type="match status" value="1"/>
</dbReference>
<feature type="repeat" description="TPR" evidence="3">
    <location>
        <begin position="173"/>
        <end position="206"/>
    </location>
</feature>
<dbReference type="Gene3D" id="3.30.420.150">
    <property type="entry name" value="Exopolyphosphatase. Domain 2"/>
    <property type="match status" value="1"/>
</dbReference>
<organism evidence="6 7">
    <name type="scientific">Thermodesulfobacterium commune</name>
    <dbReference type="NCBI Taxonomy" id="1741"/>
    <lineage>
        <taxon>Bacteria</taxon>
        <taxon>Pseudomonadati</taxon>
        <taxon>Thermodesulfobacteriota</taxon>
        <taxon>Thermodesulfobacteria</taxon>
        <taxon>Thermodesulfobacteriales</taxon>
        <taxon>Thermodesulfobacteriaceae</taxon>
        <taxon>Thermodesulfobacterium</taxon>
    </lineage>
</organism>
<evidence type="ECO:0000313" key="6">
    <source>
        <dbReference type="EMBL" id="HAA83659.1"/>
    </source>
</evidence>
<feature type="domain" description="Ppx/GppA phosphatase N-terminal" evidence="5">
    <location>
        <begin position="343"/>
        <end position="487"/>
    </location>
</feature>
<dbReference type="InterPro" id="IPR006597">
    <property type="entry name" value="Sel1-like"/>
</dbReference>
<dbReference type="PANTHER" id="PTHR45641:SF19">
    <property type="entry name" value="NEPHROCYSTIN-3"/>
    <property type="match status" value="1"/>
</dbReference>
<feature type="repeat" description="TPR" evidence="3">
    <location>
        <begin position="136"/>
        <end position="169"/>
    </location>
</feature>
<gene>
    <name evidence="6" type="ORF">DCE01_02560</name>
</gene>
<proteinExistence type="predicted"/>
<comment type="caution">
    <text evidence="6">The sequence shown here is derived from an EMBL/GenBank/DDBJ whole genome shotgun (WGS) entry which is preliminary data.</text>
</comment>
<dbReference type="EMBL" id="DLVE01000031">
    <property type="protein sequence ID" value="HAA83659.1"/>
    <property type="molecule type" value="Genomic_DNA"/>
</dbReference>
<feature type="signal peptide" evidence="4">
    <location>
        <begin position="1"/>
        <end position="25"/>
    </location>
</feature>
<dbReference type="InterPro" id="IPR011990">
    <property type="entry name" value="TPR-like_helical_dom_sf"/>
</dbReference>
<dbReference type="Gene3D" id="1.25.40.10">
    <property type="entry name" value="Tetratricopeptide repeat domain"/>
    <property type="match status" value="3"/>
</dbReference>
<feature type="chain" id="PRO_5017620453" description="Ppx/GppA phosphatase N-terminal domain-containing protein" evidence="4">
    <location>
        <begin position="26"/>
        <end position="646"/>
    </location>
</feature>
<evidence type="ECO:0000256" key="3">
    <source>
        <dbReference type="PROSITE-ProRule" id="PRU00339"/>
    </source>
</evidence>
<evidence type="ECO:0000313" key="7">
    <source>
        <dbReference type="Proteomes" id="UP000257240"/>
    </source>
</evidence>
<dbReference type="PROSITE" id="PS50005">
    <property type="entry name" value="TPR"/>
    <property type="match status" value="3"/>
</dbReference>
<dbReference type="PANTHER" id="PTHR45641">
    <property type="entry name" value="TETRATRICOPEPTIDE REPEAT PROTEIN (AFU_ORTHOLOGUE AFUA_6G03870)"/>
    <property type="match status" value="1"/>
</dbReference>
<name>A0A3B8N3A9_9BACT</name>
<evidence type="ECO:0000256" key="1">
    <source>
        <dbReference type="ARBA" id="ARBA00022737"/>
    </source>
</evidence>
<keyword evidence="2 3" id="KW-0802">TPR repeat</keyword>
<accession>A0A3B8N3A9</accession>
<protein>
    <recommendedName>
        <fullName evidence="5">Ppx/GppA phosphatase N-terminal domain-containing protein</fullName>
    </recommendedName>
</protein>
<feature type="repeat" description="TPR" evidence="3">
    <location>
        <begin position="96"/>
        <end position="129"/>
    </location>
</feature>
<dbReference type="InterPro" id="IPR019734">
    <property type="entry name" value="TPR_rpt"/>
</dbReference>
<dbReference type="InterPro" id="IPR043129">
    <property type="entry name" value="ATPase_NBD"/>
</dbReference>
<keyword evidence="1" id="KW-0677">Repeat</keyword>
<reference evidence="6 7" key="1">
    <citation type="journal article" date="2018" name="Nat. Biotechnol.">
        <title>A standardized bacterial taxonomy based on genome phylogeny substantially revises the tree of life.</title>
        <authorList>
            <person name="Parks D.H."/>
            <person name="Chuvochina M."/>
            <person name="Waite D.W."/>
            <person name="Rinke C."/>
            <person name="Skarshewski A."/>
            <person name="Chaumeil P.A."/>
            <person name="Hugenholtz P."/>
        </authorList>
    </citation>
    <scope>NUCLEOTIDE SEQUENCE [LARGE SCALE GENOMIC DNA]</scope>
    <source>
        <strain evidence="6">UBA12529</strain>
    </source>
</reference>
<sequence length="646" mass="73030">MKRKNLFLYLILLLWFLAHSTFAYAQSLIEECFNYFDAQDYHRAISTGKRAVNLFPSSPYSHLCLGSAYLETGEFDLAITYLKNAERYTSQKNELASIYNQLGRAYYRKGSLDEALFYYNKALLLAKETGNRRGESSNLNNIAGIYRKKGDLEKALFYYNESLKLSVDEKEKATTYNNIALIYSEKKDYSKAIEYFKKALDIDERYGNYHGFATTELNLGDTYRALKDFKNAEYYLFDGLKRVQKIGDKYWEGVAYKYIGWLYRDKGDKKLAREYLNKALDIFKTINAESGIEDTIFSLASLDIPERVTQAVYGGVEVGSKGVKALAYEIKLGDGELYDLKEIYRGNINTTIISGVKETGRFSPEGIEDTVKAVAELLAELKAKGVPKEQIFLVASSAVSGVSNFDELSAKVKEKTGYILKKLSKDEEVLYSIAGAVPEKYYYTSVVLDIGSGNTKIGYVEKTGEKLTVRSVEIPYGTVTLTEKAKTLNGNFRAALKKVLDGEVKPLLKKEFGRYPAFKGRRDVFLLGGIVWATVSLKKPESVKESYVKISIKDLEGLRKGLSQAPQKVFSPDLGKVPKEDQERAKKEVMKVRDVFSEENLVAGTELLATILDAMGTKDKRLYFSRYGNWLVGYVVLNGYFKESKQ</sequence>
<dbReference type="Proteomes" id="UP000257240">
    <property type="component" value="Unassembled WGS sequence"/>
</dbReference>
<dbReference type="Pfam" id="PF13181">
    <property type="entry name" value="TPR_8"/>
    <property type="match status" value="1"/>
</dbReference>
<dbReference type="PROSITE" id="PS50293">
    <property type="entry name" value="TPR_REGION"/>
    <property type="match status" value="2"/>
</dbReference>
<evidence type="ECO:0000259" key="5">
    <source>
        <dbReference type="Pfam" id="PF02541"/>
    </source>
</evidence>
<dbReference type="SMART" id="SM00671">
    <property type="entry name" value="SEL1"/>
    <property type="match status" value="4"/>
</dbReference>
<dbReference type="AlphaFoldDB" id="A0A3B8N3A9"/>
<dbReference type="RefSeq" id="WP_273010674.1">
    <property type="nucleotide sequence ID" value="NZ_DAINLL010000027.1"/>
</dbReference>
<dbReference type="SUPFAM" id="SSF48452">
    <property type="entry name" value="TPR-like"/>
    <property type="match status" value="2"/>
</dbReference>
<dbReference type="SUPFAM" id="SSF53067">
    <property type="entry name" value="Actin-like ATPase domain"/>
    <property type="match status" value="1"/>
</dbReference>
<dbReference type="Pfam" id="PF13424">
    <property type="entry name" value="TPR_12"/>
    <property type="match status" value="2"/>
</dbReference>
<evidence type="ECO:0000256" key="4">
    <source>
        <dbReference type="SAM" id="SignalP"/>
    </source>
</evidence>